<protein>
    <submittedName>
        <fullName evidence="1">Uncharacterized protein</fullName>
    </submittedName>
</protein>
<name>A0A383D511_9ZZZZ</name>
<reference evidence="1" key="1">
    <citation type="submission" date="2018-05" db="EMBL/GenBank/DDBJ databases">
        <authorList>
            <person name="Lanie J.A."/>
            <person name="Ng W.-L."/>
            <person name="Kazmierczak K.M."/>
            <person name="Andrzejewski T.M."/>
            <person name="Davidsen T.M."/>
            <person name="Wayne K.J."/>
            <person name="Tettelin H."/>
            <person name="Glass J.I."/>
            <person name="Rusch D."/>
            <person name="Podicherti R."/>
            <person name="Tsui H.-C.T."/>
            <person name="Winkler M.E."/>
        </authorList>
    </citation>
    <scope>NUCLEOTIDE SEQUENCE</scope>
</reference>
<accession>A0A383D511</accession>
<proteinExistence type="predicted"/>
<organism evidence="1">
    <name type="scientific">marine metagenome</name>
    <dbReference type="NCBI Taxonomy" id="408172"/>
    <lineage>
        <taxon>unclassified sequences</taxon>
        <taxon>metagenomes</taxon>
        <taxon>ecological metagenomes</taxon>
    </lineage>
</organism>
<sequence length="29" mass="3492">MEKRKIQAKKIISSFEDPYQILLKTIRTL</sequence>
<evidence type="ECO:0000313" key="1">
    <source>
        <dbReference type="EMBL" id="SVE39481.1"/>
    </source>
</evidence>
<gene>
    <name evidence="1" type="ORF">METZ01_LOCUS492335</name>
</gene>
<dbReference type="AlphaFoldDB" id="A0A383D511"/>
<dbReference type="EMBL" id="UINC01214310">
    <property type="protein sequence ID" value="SVE39481.1"/>
    <property type="molecule type" value="Genomic_DNA"/>
</dbReference>